<feature type="chain" id="PRO_5003122316" evidence="2">
    <location>
        <begin position="31"/>
        <end position="145"/>
    </location>
</feature>
<dbReference type="EMBL" id="GL377597">
    <property type="protein sequence ID" value="EFJ22089.1"/>
    <property type="molecule type" value="Genomic_DNA"/>
</dbReference>
<dbReference type="Proteomes" id="UP000001514">
    <property type="component" value="Unassembled WGS sequence"/>
</dbReference>
<dbReference type="InParanoid" id="D8S0P1"/>
<dbReference type="PANTHER" id="PTHR33294:SF8">
    <property type="entry name" value="OS02G0731500 PROTEIN"/>
    <property type="match status" value="1"/>
</dbReference>
<evidence type="ECO:0000313" key="4">
    <source>
        <dbReference type="Proteomes" id="UP000001514"/>
    </source>
</evidence>
<dbReference type="InterPro" id="IPR008390">
    <property type="entry name" value="AWPM-19"/>
</dbReference>
<name>D8S0P1_SELML</name>
<keyword evidence="1" id="KW-1133">Transmembrane helix</keyword>
<keyword evidence="1" id="KW-0472">Membrane</keyword>
<reference evidence="3 4" key="1">
    <citation type="journal article" date="2011" name="Science">
        <title>The Selaginella genome identifies genetic changes associated with the evolution of vascular plants.</title>
        <authorList>
            <person name="Banks J.A."/>
            <person name="Nishiyama T."/>
            <person name="Hasebe M."/>
            <person name="Bowman J.L."/>
            <person name="Gribskov M."/>
            <person name="dePamphilis C."/>
            <person name="Albert V.A."/>
            <person name="Aono N."/>
            <person name="Aoyama T."/>
            <person name="Ambrose B.A."/>
            <person name="Ashton N.W."/>
            <person name="Axtell M.J."/>
            <person name="Barker E."/>
            <person name="Barker M.S."/>
            <person name="Bennetzen J.L."/>
            <person name="Bonawitz N.D."/>
            <person name="Chapple C."/>
            <person name="Cheng C."/>
            <person name="Correa L.G."/>
            <person name="Dacre M."/>
            <person name="DeBarry J."/>
            <person name="Dreyer I."/>
            <person name="Elias M."/>
            <person name="Engstrom E.M."/>
            <person name="Estelle M."/>
            <person name="Feng L."/>
            <person name="Finet C."/>
            <person name="Floyd S.K."/>
            <person name="Frommer W.B."/>
            <person name="Fujita T."/>
            <person name="Gramzow L."/>
            <person name="Gutensohn M."/>
            <person name="Harholt J."/>
            <person name="Hattori M."/>
            <person name="Heyl A."/>
            <person name="Hirai T."/>
            <person name="Hiwatashi Y."/>
            <person name="Ishikawa M."/>
            <person name="Iwata M."/>
            <person name="Karol K.G."/>
            <person name="Koehler B."/>
            <person name="Kolukisaoglu U."/>
            <person name="Kubo M."/>
            <person name="Kurata T."/>
            <person name="Lalonde S."/>
            <person name="Li K."/>
            <person name="Li Y."/>
            <person name="Litt A."/>
            <person name="Lyons E."/>
            <person name="Manning G."/>
            <person name="Maruyama T."/>
            <person name="Michael T.P."/>
            <person name="Mikami K."/>
            <person name="Miyazaki S."/>
            <person name="Morinaga S."/>
            <person name="Murata T."/>
            <person name="Mueller-Roeber B."/>
            <person name="Nelson D.R."/>
            <person name="Obara M."/>
            <person name="Oguri Y."/>
            <person name="Olmstead R.G."/>
            <person name="Onodera N."/>
            <person name="Petersen B.L."/>
            <person name="Pils B."/>
            <person name="Prigge M."/>
            <person name="Rensing S.A."/>
            <person name="Riano-Pachon D.M."/>
            <person name="Roberts A.W."/>
            <person name="Sato Y."/>
            <person name="Scheller H.V."/>
            <person name="Schulz B."/>
            <person name="Schulz C."/>
            <person name="Shakirov E.V."/>
            <person name="Shibagaki N."/>
            <person name="Shinohara N."/>
            <person name="Shippen D.E."/>
            <person name="Soerensen I."/>
            <person name="Sotooka R."/>
            <person name="Sugimoto N."/>
            <person name="Sugita M."/>
            <person name="Sumikawa N."/>
            <person name="Tanurdzic M."/>
            <person name="Theissen G."/>
            <person name="Ulvskov P."/>
            <person name="Wakazuki S."/>
            <person name="Weng J.K."/>
            <person name="Willats W.W."/>
            <person name="Wipf D."/>
            <person name="Wolf P.G."/>
            <person name="Yang L."/>
            <person name="Zimmer A.D."/>
            <person name="Zhu Q."/>
            <person name="Mitros T."/>
            <person name="Hellsten U."/>
            <person name="Loque D."/>
            <person name="Otillar R."/>
            <person name="Salamov A."/>
            <person name="Schmutz J."/>
            <person name="Shapiro H."/>
            <person name="Lindquist E."/>
            <person name="Lucas S."/>
            <person name="Rokhsar D."/>
            <person name="Grigoriev I.V."/>
        </authorList>
    </citation>
    <scope>NUCLEOTIDE SEQUENCE [LARGE SCALE GENOMIC DNA]</scope>
</reference>
<organism evidence="4">
    <name type="scientific">Selaginella moellendorffii</name>
    <name type="common">Spikemoss</name>
    <dbReference type="NCBI Taxonomy" id="88036"/>
    <lineage>
        <taxon>Eukaryota</taxon>
        <taxon>Viridiplantae</taxon>
        <taxon>Streptophyta</taxon>
        <taxon>Embryophyta</taxon>
        <taxon>Tracheophyta</taxon>
        <taxon>Lycopodiopsida</taxon>
        <taxon>Selaginellales</taxon>
        <taxon>Selaginellaceae</taxon>
        <taxon>Selaginella</taxon>
    </lineage>
</organism>
<dbReference type="AlphaFoldDB" id="D8S0P1"/>
<dbReference type="OMA" id="CAYMILL"/>
<feature type="signal peptide" evidence="2">
    <location>
        <begin position="1"/>
        <end position="30"/>
    </location>
</feature>
<dbReference type="PANTHER" id="PTHR33294">
    <property type="entry name" value="AWPM-19-LIKE FAMILY PROTEIN"/>
    <property type="match status" value="1"/>
</dbReference>
<proteinExistence type="predicted"/>
<evidence type="ECO:0000256" key="2">
    <source>
        <dbReference type="SAM" id="SignalP"/>
    </source>
</evidence>
<keyword evidence="4" id="KW-1185">Reference proteome</keyword>
<protein>
    <submittedName>
        <fullName evidence="3">Uncharacterized protein</fullName>
    </submittedName>
</protein>
<dbReference type="HOGENOM" id="CLU_098831_2_0_1"/>
<feature type="transmembrane region" description="Helical" evidence="1">
    <location>
        <begin position="123"/>
        <end position="141"/>
    </location>
</feature>
<keyword evidence="2" id="KW-0732">Signal</keyword>
<accession>D8S0P1</accession>
<feature type="transmembrane region" description="Helical" evidence="1">
    <location>
        <begin position="82"/>
        <end position="103"/>
    </location>
</feature>
<keyword evidence="1" id="KW-0812">Transmembrane</keyword>
<dbReference type="Gramene" id="EFJ22089">
    <property type="protein sequence ID" value="EFJ22089"/>
    <property type="gene ID" value="SELMODRAFT_416876"/>
</dbReference>
<sequence>MAMKRGRSSSPLLALLVLALLADLTLLGLASFEVNHQLNDLSALADNNAIFDLVRFSLTAAAVGVASAMIGLLHARHHKHETMVGAVCVGVIALVLLLLATGFSAKHIILGSVKQDRLKTLEAFAIVAGGTQLFYVLFLVLEYES</sequence>
<dbReference type="Pfam" id="PF05512">
    <property type="entry name" value="AWPM-19"/>
    <property type="match status" value="1"/>
</dbReference>
<gene>
    <name evidence="3" type="ORF">SELMODRAFT_416876</name>
</gene>
<evidence type="ECO:0000313" key="3">
    <source>
        <dbReference type="EMBL" id="EFJ22089.1"/>
    </source>
</evidence>
<feature type="transmembrane region" description="Helical" evidence="1">
    <location>
        <begin position="54"/>
        <end position="75"/>
    </location>
</feature>
<dbReference type="KEGG" id="smo:SELMODRAFT_416876"/>
<evidence type="ECO:0000256" key="1">
    <source>
        <dbReference type="SAM" id="Phobius"/>
    </source>
</evidence>